<dbReference type="STRING" id="249408.BOO71_0006199"/>
<gene>
    <name evidence="1" type="ORF">BOO71_0006199</name>
</gene>
<name>A0A1U7NZM9_9DEIO</name>
<protein>
    <recommendedName>
        <fullName evidence="3">TIGR02678 family protein</fullName>
    </recommendedName>
</protein>
<comment type="caution">
    <text evidence="1">The sequence shown here is derived from an EMBL/GenBank/DDBJ whole genome shotgun (WGS) entry which is preliminary data.</text>
</comment>
<sequence length="392" mass="42192">MTASYLSAPEASIQSVPTALTQAARTLLGTPLLTEGMDGFRETYAWRTELRAFFARTAALTVQIGPGVLRLVLPPPFPEGGRAWDGLKSPRAAALVVWTLWYHEYLGVRLGEVAQFSLSELAAAIAANPGAGDLDFSVLADRRALLQAIRTLAEVGALRVLDEDASRWEGGADEGLPDGGALLEFTPAAPYLISLPPPLPVTPAQRAVRALLCGPALTRAQDEGAFAVLAEAETVPELAEVERTLGWTLDVHGPYALLLREGVTHGLAARWAPGRSVPGAAALLLLRAVRAEVEAGKLTPDAQGRLTLSQTRLYTLLDGVRDEYRSRWGEQGKQGGEKLLSGVLQLWREWGSVARMDEGSLTLEPHLARFDAGYEDEGRTLLTPARRGRRKG</sequence>
<evidence type="ECO:0000313" key="2">
    <source>
        <dbReference type="Proteomes" id="UP000186607"/>
    </source>
</evidence>
<dbReference type="AlphaFoldDB" id="A0A1U7NZM9"/>
<accession>A0A1U7NZM9</accession>
<reference evidence="1 2" key="1">
    <citation type="submission" date="2017-01" db="EMBL/GenBank/DDBJ databases">
        <title>Genome Analysis of Deinococcus marmoris KOPRI26562.</title>
        <authorList>
            <person name="Kim J.H."/>
            <person name="Oh H.-M."/>
        </authorList>
    </citation>
    <scope>NUCLEOTIDE SEQUENCE [LARGE SCALE GENOMIC DNA]</scope>
    <source>
        <strain evidence="1 2">KOPRI26562</strain>
    </source>
</reference>
<evidence type="ECO:0000313" key="1">
    <source>
        <dbReference type="EMBL" id="OLV18368.1"/>
    </source>
</evidence>
<dbReference type="RefSeq" id="WP_075832115.1">
    <property type="nucleotide sequence ID" value="NZ_MSTI01000068.1"/>
</dbReference>
<dbReference type="EMBL" id="MSTI01000068">
    <property type="protein sequence ID" value="OLV18368.1"/>
    <property type="molecule type" value="Genomic_DNA"/>
</dbReference>
<evidence type="ECO:0008006" key="3">
    <source>
        <dbReference type="Google" id="ProtNLM"/>
    </source>
</evidence>
<dbReference type="Pfam" id="PF09661">
    <property type="entry name" value="DUF2398"/>
    <property type="match status" value="2"/>
</dbReference>
<dbReference type="Proteomes" id="UP000186607">
    <property type="component" value="Unassembled WGS sequence"/>
</dbReference>
<keyword evidence="2" id="KW-1185">Reference proteome</keyword>
<proteinExistence type="predicted"/>
<dbReference type="InterPro" id="IPR013494">
    <property type="entry name" value="CHP02678"/>
</dbReference>
<dbReference type="OrthoDB" id="9817315at2"/>
<organism evidence="1 2">
    <name type="scientific">Deinococcus marmoris</name>
    <dbReference type="NCBI Taxonomy" id="249408"/>
    <lineage>
        <taxon>Bacteria</taxon>
        <taxon>Thermotogati</taxon>
        <taxon>Deinococcota</taxon>
        <taxon>Deinococci</taxon>
        <taxon>Deinococcales</taxon>
        <taxon>Deinococcaceae</taxon>
        <taxon>Deinococcus</taxon>
    </lineage>
</organism>